<dbReference type="Proteomes" id="UP000078290">
    <property type="component" value="Unassembled WGS sequence"/>
</dbReference>
<organism evidence="1 2">
    <name type="scientific">Parageobacillus thermoglucosidasius</name>
    <name type="common">Geobacillus thermoglucosidasius</name>
    <dbReference type="NCBI Taxonomy" id="1426"/>
    <lineage>
        <taxon>Bacteria</taxon>
        <taxon>Bacillati</taxon>
        <taxon>Bacillota</taxon>
        <taxon>Bacilli</taxon>
        <taxon>Bacillales</taxon>
        <taxon>Anoxybacillaceae</taxon>
        <taxon>Parageobacillus</taxon>
    </lineage>
</organism>
<name>A0A1B7KU29_PARTM</name>
<evidence type="ECO:0000313" key="1">
    <source>
        <dbReference type="EMBL" id="OAT73610.1"/>
    </source>
</evidence>
<sequence>MNDIMIRGWKKGDNSFPKPATSHIITIRTIHPEKLELLGGNLLWNEQERMNLLLLLYNIM</sequence>
<dbReference type="AlphaFoldDB" id="A0A1B7KU29"/>
<dbReference type="EMBL" id="LXMA01000012">
    <property type="protein sequence ID" value="OAT73610.1"/>
    <property type="molecule type" value="Genomic_DNA"/>
</dbReference>
<evidence type="ECO:0000313" key="2">
    <source>
        <dbReference type="Proteomes" id="UP000078290"/>
    </source>
</evidence>
<comment type="caution">
    <text evidence="1">The sequence shown here is derived from an EMBL/GenBank/DDBJ whole genome shotgun (WGS) entry which is preliminary data.</text>
</comment>
<reference evidence="2" key="1">
    <citation type="submission" date="2016-05" db="EMBL/GenBank/DDBJ databases">
        <authorList>
            <person name="Wang W."/>
            <person name="Zhu L."/>
        </authorList>
    </citation>
    <scope>NUCLEOTIDE SEQUENCE [LARGE SCALE GENOMIC DNA]</scope>
    <source>
        <strain evidence="2">W-2</strain>
    </source>
</reference>
<gene>
    <name evidence="1" type="ORF">A7K69_06460</name>
</gene>
<protein>
    <submittedName>
        <fullName evidence="1">Uncharacterized protein</fullName>
    </submittedName>
</protein>
<proteinExistence type="predicted"/>
<accession>A0A1B7KU29</accession>